<dbReference type="STRING" id="1754192.A0A1Y1XPN0"/>
<accession>A0A1Y1XPN0</accession>
<evidence type="ECO:0000256" key="1">
    <source>
        <dbReference type="SAM" id="MobiDB-lite"/>
    </source>
</evidence>
<feature type="compositionally biased region" description="Gly residues" evidence="1">
    <location>
        <begin position="463"/>
        <end position="485"/>
    </location>
</feature>
<protein>
    <recommendedName>
        <fullName evidence="4">Coth-domain-containing protein</fullName>
    </recommendedName>
</protein>
<dbReference type="EMBL" id="MCFG01000006">
    <property type="protein sequence ID" value="ORX87708.1"/>
    <property type="molecule type" value="Genomic_DNA"/>
</dbReference>
<keyword evidence="3" id="KW-1185">Reference proteome</keyword>
<organism evidence="2 3">
    <name type="scientific">Anaeromyces robustus</name>
    <dbReference type="NCBI Taxonomy" id="1754192"/>
    <lineage>
        <taxon>Eukaryota</taxon>
        <taxon>Fungi</taxon>
        <taxon>Fungi incertae sedis</taxon>
        <taxon>Chytridiomycota</taxon>
        <taxon>Chytridiomycota incertae sedis</taxon>
        <taxon>Neocallimastigomycetes</taxon>
        <taxon>Neocallimastigales</taxon>
        <taxon>Neocallimastigaceae</taxon>
        <taxon>Anaeromyces</taxon>
    </lineage>
</organism>
<evidence type="ECO:0000313" key="2">
    <source>
        <dbReference type="EMBL" id="ORX87708.1"/>
    </source>
</evidence>
<gene>
    <name evidence="2" type="ORF">BCR32DRAFT_264126</name>
</gene>
<reference evidence="2 3" key="1">
    <citation type="submission" date="2016-08" db="EMBL/GenBank/DDBJ databases">
        <title>A Parts List for Fungal Cellulosomes Revealed by Comparative Genomics.</title>
        <authorList>
            <consortium name="DOE Joint Genome Institute"/>
            <person name="Haitjema C.H."/>
            <person name="Gilmore S.P."/>
            <person name="Henske J.K."/>
            <person name="Solomon K.V."/>
            <person name="De Groot R."/>
            <person name="Kuo A."/>
            <person name="Mondo S.J."/>
            <person name="Salamov A.A."/>
            <person name="Labutti K."/>
            <person name="Zhao Z."/>
            <person name="Chiniquy J."/>
            <person name="Barry K."/>
            <person name="Brewer H.M."/>
            <person name="Purvine S.O."/>
            <person name="Wright A.T."/>
            <person name="Boxma B."/>
            <person name="Van Alen T."/>
            <person name="Hackstein J.H."/>
            <person name="Baker S.E."/>
            <person name="Grigoriev I.V."/>
            <person name="O'Malley M.A."/>
        </authorList>
    </citation>
    <scope>NUCLEOTIDE SEQUENCE [LARGE SCALE GENOMIC DNA]</scope>
    <source>
        <strain evidence="2 3">S4</strain>
    </source>
</reference>
<dbReference type="Pfam" id="PF08757">
    <property type="entry name" value="CotH"/>
    <property type="match status" value="1"/>
</dbReference>
<evidence type="ECO:0008006" key="4">
    <source>
        <dbReference type="Google" id="ProtNLM"/>
    </source>
</evidence>
<feature type="region of interest" description="Disordered" evidence="1">
    <location>
        <begin position="456"/>
        <end position="496"/>
    </location>
</feature>
<dbReference type="OrthoDB" id="10267127at2759"/>
<dbReference type="PANTHER" id="PTHR40050">
    <property type="entry name" value="INNER SPORE COAT PROTEIN H"/>
    <property type="match status" value="1"/>
</dbReference>
<sequence length="656" mass="72399">MQFKKSISIILATAQALLINAEKVTFKVIAVSATGNAEPAVVIDGTPYAMQIDEYPVYKVQVDVPQLPVEYKYILNDNGVSTEEQFTRTRTEKKGLNDFFNRSQTVIDHPQLPRAYPQFSTYVPSKLYDDTHVATIIITCDPTQLQALHASTEAEDKVVIPAEVIYANPYTVRKFPRARLGLSGQSTRHVPKLSYKIKDLQTDENKELFNRSTVKLRAEHMDPVFLRDKIYGDILNSLGVPAAQNKFVRLFINGEPYGLFNLSDDIGSGRYLRETFNKGEKTTENIPIFKADYCPDCGGYGDLGYHSEDMTNPFYGMYSYKGDDTTMDSSTHFANELFPLIKEIQNYAQGGEMSLDIDTFLKYMALEYLGGGVDNYWNRPGNYYILRAFNSKVWYFHDADFHYTFGCGGEGEAIISSTLANYPPQAPVSVAAGAVGGTEAGAGAGADDGTEAGLKRRLNGAGADDGAGAGDDAGTGGAGGAGGAAAGPTPVTVDKARPPLDAILSRPENKNKFNEIFVRLLETAYHPDALFPRIQSLATLIREDAQWDFTLPKHNPTPDEGESYIFDANEFENNLNDVPTMDRASGYSMTYFINRRIESLTKELGVQPVLKSDLGFVENPSQAKDDKNKDSSDAKDVLSWSIFSTLLVVFVTMMMF</sequence>
<reference evidence="2 3" key="2">
    <citation type="submission" date="2016-08" db="EMBL/GenBank/DDBJ databases">
        <title>Pervasive Adenine N6-methylation of Active Genes in Fungi.</title>
        <authorList>
            <consortium name="DOE Joint Genome Institute"/>
            <person name="Mondo S.J."/>
            <person name="Dannebaum R.O."/>
            <person name="Kuo R.C."/>
            <person name="Labutti K."/>
            <person name="Haridas S."/>
            <person name="Kuo A."/>
            <person name="Salamov A."/>
            <person name="Ahrendt S.R."/>
            <person name="Lipzen A."/>
            <person name="Sullivan W."/>
            <person name="Andreopoulos W.B."/>
            <person name="Clum A."/>
            <person name="Lindquist E."/>
            <person name="Daum C."/>
            <person name="Ramamoorthy G.K."/>
            <person name="Gryganskyi A."/>
            <person name="Culley D."/>
            <person name="Magnuson J.K."/>
            <person name="James T.Y."/>
            <person name="O'Malley M.A."/>
            <person name="Stajich J.E."/>
            <person name="Spatafora J.W."/>
            <person name="Visel A."/>
            <person name="Grigoriev I.V."/>
        </authorList>
    </citation>
    <scope>NUCLEOTIDE SEQUENCE [LARGE SCALE GENOMIC DNA]</scope>
    <source>
        <strain evidence="2 3">S4</strain>
    </source>
</reference>
<dbReference type="PANTHER" id="PTHR40050:SF1">
    <property type="entry name" value="INNER SPORE COAT PROTEIN H"/>
    <property type="match status" value="1"/>
</dbReference>
<proteinExistence type="predicted"/>
<dbReference type="Proteomes" id="UP000193944">
    <property type="component" value="Unassembled WGS sequence"/>
</dbReference>
<comment type="caution">
    <text evidence="2">The sequence shown here is derived from an EMBL/GenBank/DDBJ whole genome shotgun (WGS) entry which is preliminary data.</text>
</comment>
<name>A0A1Y1XPN0_9FUNG</name>
<evidence type="ECO:0000313" key="3">
    <source>
        <dbReference type="Proteomes" id="UP000193944"/>
    </source>
</evidence>
<dbReference type="InterPro" id="IPR014867">
    <property type="entry name" value="Spore_coat_CotH_CotH2/3/7"/>
</dbReference>
<dbReference type="AlphaFoldDB" id="A0A1Y1XPN0"/>